<feature type="compositionally biased region" description="Low complexity" evidence="7">
    <location>
        <begin position="468"/>
        <end position="490"/>
    </location>
</feature>
<gene>
    <name evidence="13" type="ORF">ACFSF0_10715</name>
</gene>
<evidence type="ECO:0000259" key="9">
    <source>
        <dbReference type="Pfam" id="PF25876"/>
    </source>
</evidence>
<comment type="caution">
    <text evidence="13">The sequence shown here is derived from an EMBL/GenBank/DDBJ whole genome shotgun (WGS) entry which is preliminary data.</text>
</comment>
<proteinExistence type="inferred from homology"/>
<dbReference type="Gene3D" id="1.10.287.470">
    <property type="entry name" value="Helix hairpin bin"/>
    <property type="match status" value="1"/>
</dbReference>
<keyword evidence="14" id="KW-1185">Reference proteome</keyword>
<evidence type="ECO:0000256" key="6">
    <source>
        <dbReference type="ARBA" id="ARBA00023136"/>
    </source>
</evidence>
<feature type="domain" description="Multidrug resistance protein MdtA-like barrel-sandwich hybrid" evidence="10">
    <location>
        <begin position="110"/>
        <end position="252"/>
    </location>
</feature>
<accession>A0ABW4KV34</accession>
<feature type="compositionally biased region" description="Gly residues" evidence="7">
    <location>
        <begin position="65"/>
        <end position="78"/>
    </location>
</feature>
<dbReference type="RefSeq" id="WP_147911426.1">
    <property type="nucleotide sequence ID" value="NZ_JBHUEJ010000019.1"/>
</dbReference>
<dbReference type="InterPro" id="IPR058624">
    <property type="entry name" value="MdtA-like_HH"/>
</dbReference>
<dbReference type="Gene3D" id="2.40.50.100">
    <property type="match status" value="1"/>
</dbReference>
<evidence type="ECO:0000259" key="11">
    <source>
        <dbReference type="Pfam" id="PF25944"/>
    </source>
</evidence>
<comment type="similarity">
    <text evidence="2">Belongs to the membrane fusion protein (MFP) (TC 8.A.1) family.</text>
</comment>
<dbReference type="PANTHER" id="PTHR30469">
    <property type="entry name" value="MULTIDRUG RESISTANCE PROTEIN MDTA"/>
    <property type="match status" value="1"/>
</dbReference>
<evidence type="ECO:0000256" key="2">
    <source>
        <dbReference type="ARBA" id="ARBA00009477"/>
    </source>
</evidence>
<feature type="domain" description="Multidrug resistance protein MdtA-like C-terminal permuted SH3" evidence="12">
    <location>
        <begin position="343"/>
        <end position="402"/>
    </location>
</feature>
<dbReference type="InterPro" id="IPR058625">
    <property type="entry name" value="MdtA-like_BSH"/>
</dbReference>
<feature type="domain" description="Multidrug resistance protein MdtA-like beta-barrel" evidence="11">
    <location>
        <begin position="256"/>
        <end position="338"/>
    </location>
</feature>
<dbReference type="InterPro" id="IPR006143">
    <property type="entry name" value="RND_pump_MFP"/>
</dbReference>
<dbReference type="Proteomes" id="UP001597304">
    <property type="component" value="Unassembled WGS sequence"/>
</dbReference>
<evidence type="ECO:0000313" key="14">
    <source>
        <dbReference type="Proteomes" id="UP001597304"/>
    </source>
</evidence>
<dbReference type="Pfam" id="PF25917">
    <property type="entry name" value="BSH_RND"/>
    <property type="match status" value="1"/>
</dbReference>
<evidence type="ECO:0000259" key="12">
    <source>
        <dbReference type="Pfam" id="PF25967"/>
    </source>
</evidence>
<evidence type="ECO:0000256" key="5">
    <source>
        <dbReference type="ARBA" id="ARBA00022519"/>
    </source>
</evidence>
<dbReference type="InterPro" id="IPR058627">
    <property type="entry name" value="MdtA-like_C"/>
</dbReference>
<dbReference type="SUPFAM" id="SSF111369">
    <property type="entry name" value="HlyD-like secretion proteins"/>
    <property type="match status" value="1"/>
</dbReference>
<dbReference type="Pfam" id="PF25944">
    <property type="entry name" value="Beta-barrel_RND"/>
    <property type="match status" value="1"/>
</dbReference>
<feature type="domain" description="Multidrug resistance protein MdtA-like alpha-helical hairpin" evidence="9">
    <location>
        <begin position="150"/>
        <end position="219"/>
    </location>
</feature>
<dbReference type="InterPro" id="IPR058626">
    <property type="entry name" value="MdtA-like_b-barrel"/>
</dbReference>
<evidence type="ECO:0000256" key="7">
    <source>
        <dbReference type="SAM" id="MobiDB-lite"/>
    </source>
</evidence>
<keyword evidence="5" id="KW-0997">Cell inner membrane</keyword>
<evidence type="ECO:0000259" key="10">
    <source>
        <dbReference type="Pfam" id="PF25917"/>
    </source>
</evidence>
<protein>
    <submittedName>
        <fullName evidence="13">Efflux RND transporter periplasmic adaptor subunit</fullName>
    </submittedName>
</protein>
<comment type="subcellular location">
    <subcellularLocation>
        <location evidence="1">Cell membrane</location>
    </subcellularLocation>
</comment>
<feature type="compositionally biased region" description="Low complexity" evidence="7">
    <location>
        <begin position="413"/>
        <end position="454"/>
    </location>
</feature>
<keyword evidence="4" id="KW-1003">Cell membrane</keyword>
<name>A0ABW4KV34_9BURK</name>
<dbReference type="EMBL" id="JBHUEJ010000019">
    <property type="protein sequence ID" value="MFD1711081.1"/>
    <property type="molecule type" value="Genomic_DNA"/>
</dbReference>
<keyword evidence="3" id="KW-0813">Transport</keyword>
<feature type="region of interest" description="Disordered" evidence="7">
    <location>
        <begin position="413"/>
        <end position="506"/>
    </location>
</feature>
<evidence type="ECO:0000313" key="13">
    <source>
        <dbReference type="EMBL" id="MFD1711081.1"/>
    </source>
</evidence>
<organism evidence="13 14">
    <name type="scientific">Ottowia flava</name>
    <dbReference type="NCBI Taxonomy" id="2675430"/>
    <lineage>
        <taxon>Bacteria</taxon>
        <taxon>Pseudomonadati</taxon>
        <taxon>Pseudomonadota</taxon>
        <taxon>Betaproteobacteria</taxon>
        <taxon>Burkholderiales</taxon>
        <taxon>Comamonadaceae</taxon>
        <taxon>Ottowia</taxon>
    </lineage>
</organism>
<evidence type="ECO:0000256" key="1">
    <source>
        <dbReference type="ARBA" id="ARBA00004236"/>
    </source>
</evidence>
<keyword evidence="8" id="KW-1133">Transmembrane helix</keyword>
<keyword evidence="6 8" id="KW-0472">Membrane</keyword>
<feature type="region of interest" description="Disordered" evidence="7">
    <location>
        <begin position="59"/>
        <end position="83"/>
    </location>
</feature>
<reference evidence="14" key="1">
    <citation type="journal article" date="2019" name="Int. J. Syst. Evol. Microbiol.">
        <title>The Global Catalogue of Microorganisms (GCM) 10K type strain sequencing project: providing services to taxonomists for standard genome sequencing and annotation.</title>
        <authorList>
            <consortium name="The Broad Institute Genomics Platform"/>
            <consortium name="The Broad Institute Genome Sequencing Center for Infectious Disease"/>
            <person name="Wu L."/>
            <person name="Ma J."/>
        </authorList>
    </citation>
    <scope>NUCLEOTIDE SEQUENCE [LARGE SCALE GENOMIC DNA]</scope>
    <source>
        <strain evidence="14">LMG 29247</strain>
    </source>
</reference>
<dbReference type="Pfam" id="PF25876">
    <property type="entry name" value="HH_MFP_RND"/>
    <property type="match status" value="1"/>
</dbReference>
<dbReference type="NCBIfam" id="TIGR01730">
    <property type="entry name" value="RND_mfp"/>
    <property type="match status" value="1"/>
</dbReference>
<dbReference type="Gene3D" id="2.40.30.170">
    <property type="match status" value="1"/>
</dbReference>
<sequence length="537" mass="54990">MSTSESRPADPATSAPEALPPPAPRPRRRWLGVLLALVFVGLLAGGAYWLVQRAKAPATGARPAGVGGPGGGMRGGRPGASSVTVGSALARQGELPVLVEALGTVTPQTTVALQAQVSGTLTDVLFTEGQQVTKGQLLARIDPRQYDQALAQAKAQRARDDAQLSAAQVTLKRYETLWKQDSIARQDVDTQAALVKQLAATVASDRANEAAAQLNVNHTRIVAPITGRIGLRAVDPGNLVAAGSATGIATITQMDPIDVVFAVPQDRVPAVLAAQRAGRLPVTALDRARSQTVGEGVFSTLDNVIDTATGTVRAKARFTNTDGQLFPNQFVNVRLQLGASVGVLVPVTAVRTGPQGDYVYVIDAEDVAHTRAVTRGLATVDQMLIAKGLQAGERVVTEGGDRVKDGAKVQLQGRAPAGGASGAAAAQGRASGARRGASAPSAGASVPADAASGADSRRNGAPGGATSAQAARENAAGGAAGAPPGTASPAVQQPAWLERLPADEREKVMALPPDQRRAYIEQLRARRPAGEGGAARN</sequence>
<evidence type="ECO:0000256" key="3">
    <source>
        <dbReference type="ARBA" id="ARBA00022448"/>
    </source>
</evidence>
<keyword evidence="8" id="KW-0812">Transmembrane</keyword>
<evidence type="ECO:0000256" key="8">
    <source>
        <dbReference type="SAM" id="Phobius"/>
    </source>
</evidence>
<dbReference type="PANTHER" id="PTHR30469:SF12">
    <property type="entry name" value="MULTIDRUG RESISTANCE PROTEIN MDTA"/>
    <property type="match status" value="1"/>
</dbReference>
<feature type="transmembrane region" description="Helical" evidence="8">
    <location>
        <begin position="30"/>
        <end position="51"/>
    </location>
</feature>
<dbReference type="Pfam" id="PF25967">
    <property type="entry name" value="RND-MFP_C"/>
    <property type="match status" value="1"/>
</dbReference>
<evidence type="ECO:0000256" key="4">
    <source>
        <dbReference type="ARBA" id="ARBA00022475"/>
    </source>
</evidence>
<feature type="region of interest" description="Disordered" evidence="7">
    <location>
        <begin position="1"/>
        <end position="24"/>
    </location>
</feature>
<dbReference type="Gene3D" id="2.40.420.20">
    <property type="match status" value="1"/>
</dbReference>